<sequence>MRTRARHRLSLSVSVDMWRGYLFLFALFAALQLISSEENPIVRYVHGIVGKSVHMRCVLDHPHSIERVYFQKKNGSGTEIFVNGFYNRWLDVSPMYINRTIINKTEVSMELLNLSLDDEGEYSCIPFSYNANPTNTTKFYLTVTATYSIPNISVQGCGIDSGAYNCVITCSSSGGFPQSNVTWHMAGGNMRSLLRDEGELELAQDKQSRLWSVFKYVSLNCTQQVNITCSVGGVVSQAVSLCTPVNSIDITAVACIVLLLVSFIIIIIIGIKCRTTTNRTEDPTTDAELATLK</sequence>
<dbReference type="GO" id="GO:0007166">
    <property type="term" value="P:cell surface receptor signaling pathway"/>
    <property type="evidence" value="ECO:0007669"/>
    <property type="project" value="TreeGrafter"/>
</dbReference>
<evidence type="ECO:0000256" key="11">
    <source>
        <dbReference type="SAM" id="Phobius"/>
    </source>
</evidence>
<dbReference type="Pfam" id="PF08205">
    <property type="entry name" value="C2-set_2"/>
    <property type="match status" value="1"/>
</dbReference>
<reference evidence="13 14" key="1">
    <citation type="submission" date="2021-06" db="EMBL/GenBank/DDBJ databases">
        <title>Chromosome-level genome assembly of the red-tail catfish (Hemibagrus wyckioides).</title>
        <authorList>
            <person name="Shao F."/>
        </authorList>
    </citation>
    <scope>NUCLEOTIDE SEQUENCE [LARGE SCALE GENOMIC DNA]</scope>
    <source>
        <strain evidence="13">EC202008001</strain>
        <tissue evidence="13">Blood</tissue>
    </source>
</reference>
<keyword evidence="2" id="KW-1003">Cell membrane</keyword>
<keyword evidence="6 11" id="KW-0472">Membrane</keyword>
<dbReference type="PANTHER" id="PTHR25466:SF2">
    <property type="entry name" value="T-LYMPHOCYTE ACTIVATION ANTIGEN CD86"/>
    <property type="match status" value="1"/>
</dbReference>
<dbReference type="GO" id="GO:0006955">
    <property type="term" value="P:immune response"/>
    <property type="evidence" value="ECO:0007669"/>
    <property type="project" value="TreeGrafter"/>
</dbReference>
<evidence type="ECO:0000256" key="5">
    <source>
        <dbReference type="ARBA" id="ARBA00022989"/>
    </source>
</evidence>
<keyword evidence="5 11" id="KW-1133">Transmembrane helix</keyword>
<keyword evidence="14" id="KW-1185">Reference proteome</keyword>
<evidence type="ECO:0000256" key="8">
    <source>
        <dbReference type="ARBA" id="ARBA00023170"/>
    </source>
</evidence>
<dbReference type="PANTHER" id="PTHR25466">
    <property type="entry name" value="T-LYMPHOCYTE ACTIVATION ANTIGEN"/>
    <property type="match status" value="1"/>
</dbReference>
<evidence type="ECO:0000259" key="12">
    <source>
        <dbReference type="PROSITE" id="PS50835"/>
    </source>
</evidence>
<dbReference type="GO" id="GO:0071222">
    <property type="term" value="P:cellular response to lipopolysaccharide"/>
    <property type="evidence" value="ECO:0007669"/>
    <property type="project" value="TreeGrafter"/>
</dbReference>
<keyword evidence="7" id="KW-1015">Disulfide bond</keyword>
<dbReference type="OrthoDB" id="9904387at2759"/>
<evidence type="ECO:0000256" key="4">
    <source>
        <dbReference type="ARBA" id="ARBA00022729"/>
    </source>
</evidence>
<dbReference type="GO" id="GO:0042102">
    <property type="term" value="P:positive regulation of T cell proliferation"/>
    <property type="evidence" value="ECO:0007669"/>
    <property type="project" value="TreeGrafter"/>
</dbReference>
<dbReference type="GO" id="GO:0042130">
    <property type="term" value="P:negative regulation of T cell proliferation"/>
    <property type="evidence" value="ECO:0007669"/>
    <property type="project" value="TreeGrafter"/>
</dbReference>
<evidence type="ECO:0000256" key="9">
    <source>
        <dbReference type="ARBA" id="ARBA00023180"/>
    </source>
</evidence>
<dbReference type="InterPro" id="IPR013783">
    <property type="entry name" value="Ig-like_fold"/>
</dbReference>
<dbReference type="Pfam" id="PF07686">
    <property type="entry name" value="V-set"/>
    <property type="match status" value="1"/>
</dbReference>
<accession>A0A9D3NEK2</accession>
<evidence type="ECO:0000313" key="14">
    <source>
        <dbReference type="Proteomes" id="UP000824219"/>
    </source>
</evidence>
<dbReference type="InterPro" id="IPR051713">
    <property type="entry name" value="T-cell_Activation_Regulation"/>
</dbReference>
<dbReference type="Proteomes" id="UP000824219">
    <property type="component" value="Linkage Group LG17"/>
</dbReference>
<gene>
    <name evidence="13" type="ORF">KOW79_014859</name>
</gene>
<dbReference type="PROSITE" id="PS50835">
    <property type="entry name" value="IG_LIKE"/>
    <property type="match status" value="1"/>
</dbReference>
<dbReference type="InterPro" id="IPR013106">
    <property type="entry name" value="Ig_V-set"/>
</dbReference>
<feature type="transmembrane region" description="Helical" evidence="11">
    <location>
        <begin position="250"/>
        <end position="271"/>
    </location>
</feature>
<dbReference type="GO" id="GO:0009897">
    <property type="term" value="C:external side of plasma membrane"/>
    <property type="evidence" value="ECO:0007669"/>
    <property type="project" value="TreeGrafter"/>
</dbReference>
<feature type="domain" description="Ig-like" evidence="12">
    <location>
        <begin position="150"/>
        <end position="240"/>
    </location>
</feature>
<dbReference type="InterPro" id="IPR013162">
    <property type="entry name" value="CD80_C2-set"/>
</dbReference>
<evidence type="ECO:0000256" key="7">
    <source>
        <dbReference type="ARBA" id="ARBA00023157"/>
    </source>
</evidence>
<keyword evidence="3 11" id="KW-0812">Transmembrane</keyword>
<organism evidence="13 14">
    <name type="scientific">Hemibagrus wyckioides</name>
    <dbReference type="NCBI Taxonomy" id="337641"/>
    <lineage>
        <taxon>Eukaryota</taxon>
        <taxon>Metazoa</taxon>
        <taxon>Chordata</taxon>
        <taxon>Craniata</taxon>
        <taxon>Vertebrata</taxon>
        <taxon>Euteleostomi</taxon>
        <taxon>Actinopterygii</taxon>
        <taxon>Neopterygii</taxon>
        <taxon>Teleostei</taxon>
        <taxon>Ostariophysi</taxon>
        <taxon>Siluriformes</taxon>
        <taxon>Bagridae</taxon>
        <taxon>Hemibagrus</taxon>
    </lineage>
</organism>
<comment type="caution">
    <text evidence="13">The sequence shown here is derived from an EMBL/GenBank/DDBJ whole genome shotgun (WGS) entry which is preliminary data.</text>
</comment>
<evidence type="ECO:0000256" key="2">
    <source>
        <dbReference type="ARBA" id="ARBA00022475"/>
    </source>
</evidence>
<keyword evidence="4" id="KW-0732">Signal</keyword>
<dbReference type="GO" id="GO:0031295">
    <property type="term" value="P:T cell costimulation"/>
    <property type="evidence" value="ECO:0007669"/>
    <property type="project" value="TreeGrafter"/>
</dbReference>
<keyword evidence="10" id="KW-0393">Immunoglobulin domain</keyword>
<keyword evidence="8" id="KW-0675">Receptor</keyword>
<proteinExistence type="predicted"/>
<dbReference type="Gene3D" id="2.60.40.10">
    <property type="entry name" value="Immunoglobulins"/>
    <property type="match status" value="2"/>
</dbReference>
<evidence type="ECO:0000256" key="10">
    <source>
        <dbReference type="ARBA" id="ARBA00023319"/>
    </source>
</evidence>
<evidence type="ECO:0000256" key="3">
    <source>
        <dbReference type="ARBA" id="ARBA00022692"/>
    </source>
</evidence>
<evidence type="ECO:0000256" key="6">
    <source>
        <dbReference type="ARBA" id="ARBA00023136"/>
    </source>
</evidence>
<keyword evidence="9" id="KW-0325">Glycoprotein</keyword>
<comment type="subcellular location">
    <subcellularLocation>
        <location evidence="1">Cell membrane</location>
        <topology evidence="1">Single-pass type I membrane protein</topology>
    </subcellularLocation>
</comment>
<dbReference type="InterPro" id="IPR036179">
    <property type="entry name" value="Ig-like_dom_sf"/>
</dbReference>
<dbReference type="EMBL" id="JAHKSW010000017">
    <property type="protein sequence ID" value="KAG7322001.1"/>
    <property type="molecule type" value="Genomic_DNA"/>
</dbReference>
<protein>
    <recommendedName>
        <fullName evidence="12">Ig-like domain-containing protein</fullName>
    </recommendedName>
</protein>
<evidence type="ECO:0000256" key="1">
    <source>
        <dbReference type="ARBA" id="ARBA00004251"/>
    </source>
</evidence>
<dbReference type="AlphaFoldDB" id="A0A9D3NEK2"/>
<dbReference type="InterPro" id="IPR007110">
    <property type="entry name" value="Ig-like_dom"/>
</dbReference>
<dbReference type="SUPFAM" id="SSF48726">
    <property type="entry name" value="Immunoglobulin"/>
    <property type="match status" value="2"/>
</dbReference>
<name>A0A9D3NEK2_9TELE</name>
<evidence type="ECO:0000313" key="13">
    <source>
        <dbReference type="EMBL" id="KAG7322001.1"/>
    </source>
</evidence>